<evidence type="ECO:0000259" key="5">
    <source>
        <dbReference type="PROSITE" id="PS50937"/>
    </source>
</evidence>
<gene>
    <name evidence="7" type="ORF">GKD88_16655</name>
    <name evidence="6" type="ORF">GKE08_16775</name>
</gene>
<sequence>MYKIGEFSKITGLTVKALRYYDEQEILVPSIRCENSYRIYSEQDFEKARMIKLLRSFEFSISEIKEVLSLCESIDDLYYVLREKQERIKQNIKSEQKRIEELEKYLYPGNKALPKPSYEITVKEVAAVHVASIRFKGQYYDLDRYVLMLYKAVKGLNAGPHFNIYYDEACTEEADIELCVSIRQSISILNSGITQKKLPALKALSTVHRGPYEHLKYAYKALFDYAALHNLTLLTPSREIYKHGPGMLFKGNPNNYQTEILIPYSTTESEKKNEKNN</sequence>
<evidence type="ECO:0000256" key="2">
    <source>
        <dbReference type="ARBA" id="ARBA00023015"/>
    </source>
</evidence>
<keyword evidence="1" id="KW-0678">Repressor</keyword>
<dbReference type="AlphaFoldDB" id="A0A6N7SBK5"/>
<dbReference type="Gene3D" id="1.10.1660.10">
    <property type="match status" value="1"/>
</dbReference>
<dbReference type="PANTHER" id="PTHR30204:SF69">
    <property type="entry name" value="MERR-FAMILY TRANSCRIPTIONAL REGULATOR"/>
    <property type="match status" value="1"/>
</dbReference>
<evidence type="ECO:0000313" key="7">
    <source>
        <dbReference type="EMBL" id="MSC34761.1"/>
    </source>
</evidence>
<evidence type="ECO:0000313" key="6">
    <source>
        <dbReference type="EMBL" id="MSA90990.1"/>
    </source>
</evidence>
<dbReference type="EMBL" id="WKPJ01000040">
    <property type="protein sequence ID" value="MSA90990.1"/>
    <property type="molecule type" value="Genomic_DNA"/>
</dbReference>
<feature type="domain" description="HTH merR-type" evidence="5">
    <location>
        <begin position="1"/>
        <end position="70"/>
    </location>
</feature>
<dbReference type="SMART" id="SM00422">
    <property type="entry name" value="HTH_MERR"/>
    <property type="match status" value="1"/>
</dbReference>
<dbReference type="Gene3D" id="3.20.80.10">
    <property type="entry name" value="Regulatory factor, effector binding domain"/>
    <property type="match status" value="1"/>
</dbReference>
<evidence type="ECO:0000313" key="8">
    <source>
        <dbReference type="Proteomes" id="UP000433575"/>
    </source>
</evidence>
<dbReference type="SUPFAM" id="SSF46955">
    <property type="entry name" value="Putative DNA-binding domain"/>
    <property type="match status" value="1"/>
</dbReference>
<dbReference type="SUPFAM" id="SSF55136">
    <property type="entry name" value="Probable bacterial effector-binding domain"/>
    <property type="match status" value="1"/>
</dbReference>
<evidence type="ECO:0000256" key="4">
    <source>
        <dbReference type="ARBA" id="ARBA00023163"/>
    </source>
</evidence>
<dbReference type="InterPro" id="IPR029442">
    <property type="entry name" value="GyrI-like"/>
</dbReference>
<dbReference type="GO" id="GO:0003700">
    <property type="term" value="F:DNA-binding transcription factor activity"/>
    <property type="evidence" value="ECO:0007669"/>
    <property type="project" value="InterPro"/>
</dbReference>
<dbReference type="Proteomes" id="UP000480929">
    <property type="component" value="Unassembled WGS sequence"/>
</dbReference>
<evidence type="ECO:0000256" key="3">
    <source>
        <dbReference type="ARBA" id="ARBA00023125"/>
    </source>
</evidence>
<dbReference type="GO" id="GO:0003677">
    <property type="term" value="F:DNA binding"/>
    <property type="evidence" value="ECO:0007669"/>
    <property type="project" value="UniProtKB-KW"/>
</dbReference>
<reference evidence="8 9" key="1">
    <citation type="journal article" date="2019" name="Nat. Med.">
        <title>A library of human gut bacterial isolates paired with longitudinal multiomics data enables mechanistic microbiome research.</title>
        <authorList>
            <person name="Poyet M."/>
            <person name="Groussin M."/>
            <person name="Gibbons S.M."/>
            <person name="Avila-Pacheco J."/>
            <person name="Jiang X."/>
            <person name="Kearney S.M."/>
            <person name="Perrotta A.R."/>
            <person name="Berdy B."/>
            <person name="Zhao S."/>
            <person name="Lieberman T.D."/>
            <person name="Swanson P.K."/>
            <person name="Smith M."/>
            <person name="Roesemann S."/>
            <person name="Alexander J.E."/>
            <person name="Rich S.A."/>
            <person name="Livny J."/>
            <person name="Vlamakis H."/>
            <person name="Clish C."/>
            <person name="Bullock K."/>
            <person name="Deik A."/>
            <person name="Scott J."/>
            <person name="Pierce K.A."/>
            <person name="Xavier R.J."/>
            <person name="Alm E.J."/>
        </authorList>
    </citation>
    <scope>NUCLEOTIDE SEQUENCE [LARGE SCALE GENOMIC DNA]</scope>
    <source>
        <strain evidence="6 8">BIOML-A4</strain>
        <strain evidence="7 9">BIOML-A5</strain>
    </source>
</reference>
<dbReference type="RefSeq" id="WP_279195024.1">
    <property type="nucleotide sequence ID" value="NZ_CALJPI010000257.1"/>
</dbReference>
<name>A0A6N7SBK5_9FIRM</name>
<evidence type="ECO:0000313" key="9">
    <source>
        <dbReference type="Proteomes" id="UP000480929"/>
    </source>
</evidence>
<dbReference type="PANTHER" id="PTHR30204">
    <property type="entry name" value="REDOX-CYCLING DRUG-SENSING TRANSCRIPTIONAL ACTIVATOR SOXR"/>
    <property type="match status" value="1"/>
</dbReference>
<keyword evidence="4" id="KW-0804">Transcription</keyword>
<dbReference type="Pfam" id="PF06445">
    <property type="entry name" value="GyrI-like"/>
    <property type="match status" value="1"/>
</dbReference>
<dbReference type="PROSITE" id="PS50937">
    <property type="entry name" value="HTH_MERR_2"/>
    <property type="match status" value="1"/>
</dbReference>
<organism evidence="6 8">
    <name type="scientific">Holdemania massiliensis</name>
    <dbReference type="NCBI Taxonomy" id="1468449"/>
    <lineage>
        <taxon>Bacteria</taxon>
        <taxon>Bacillati</taxon>
        <taxon>Bacillota</taxon>
        <taxon>Erysipelotrichia</taxon>
        <taxon>Erysipelotrichales</taxon>
        <taxon>Erysipelotrichaceae</taxon>
        <taxon>Holdemania</taxon>
    </lineage>
</organism>
<dbReference type="InterPro" id="IPR000551">
    <property type="entry name" value="MerR-type_HTH_dom"/>
</dbReference>
<dbReference type="InterPro" id="IPR011256">
    <property type="entry name" value="Reg_factor_effector_dom_sf"/>
</dbReference>
<dbReference type="Pfam" id="PF13411">
    <property type="entry name" value="MerR_1"/>
    <property type="match status" value="1"/>
</dbReference>
<proteinExistence type="predicted"/>
<protein>
    <submittedName>
        <fullName evidence="6">MerR family transcriptional regulator</fullName>
    </submittedName>
</protein>
<dbReference type="EMBL" id="WKPI01000043">
    <property type="protein sequence ID" value="MSC34761.1"/>
    <property type="molecule type" value="Genomic_DNA"/>
</dbReference>
<dbReference type="InterPro" id="IPR047057">
    <property type="entry name" value="MerR_fam"/>
</dbReference>
<dbReference type="InterPro" id="IPR010499">
    <property type="entry name" value="AraC_E-bd"/>
</dbReference>
<dbReference type="Proteomes" id="UP000433575">
    <property type="component" value="Unassembled WGS sequence"/>
</dbReference>
<dbReference type="InterPro" id="IPR009061">
    <property type="entry name" value="DNA-bd_dom_put_sf"/>
</dbReference>
<keyword evidence="9" id="KW-1185">Reference proteome</keyword>
<comment type="caution">
    <text evidence="6">The sequence shown here is derived from an EMBL/GenBank/DDBJ whole genome shotgun (WGS) entry which is preliminary data.</text>
</comment>
<keyword evidence="3" id="KW-0238">DNA-binding</keyword>
<evidence type="ECO:0000256" key="1">
    <source>
        <dbReference type="ARBA" id="ARBA00022491"/>
    </source>
</evidence>
<accession>A0A6N7SBK5</accession>
<dbReference type="SMART" id="SM00871">
    <property type="entry name" value="AraC_E_bind"/>
    <property type="match status" value="1"/>
</dbReference>
<keyword evidence="2" id="KW-0805">Transcription regulation</keyword>